<protein>
    <recommendedName>
        <fullName evidence="4">HNH nuclease domain-containing protein</fullName>
    </recommendedName>
</protein>
<feature type="compositionally biased region" description="Acidic residues" evidence="1">
    <location>
        <begin position="213"/>
        <end position="229"/>
    </location>
</feature>
<evidence type="ECO:0000313" key="2">
    <source>
        <dbReference type="EMBL" id="GAT43448.1"/>
    </source>
</evidence>
<proteinExistence type="predicted"/>
<feature type="compositionally biased region" description="Acidic residues" evidence="1">
    <location>
        <begin position="237"/>
        <end position="248"/>
    </location>
</feature>
<feature type="non-terminal residue" evidence="2">
    <location>
        <position position="1"/>
    </location>
</feature>
<evidence type="ECO:0000256" key="1">
    <source>
        <dbReference type="SAM" id="MobiDB-lite"/>
    </source>
</evidence>
<feature type="region of interest" description="Disordered" evidence="1">
    <location>
        <begin position="199"/>
        <end position="266"/>
    </location>
</feature>
<organism evidence="2 3">
    <name type="scientific">Mycena chlorophos</name>
    <name type="common">Agaric fungus</name>
    <name type="synonym">Agaricus chlorophos</name>
    <dbReference type="NCBI Taxonomy" id="658473"/>
    <lineage>
        <taxon>Eukaryota</taxon>
        <taxon>Fungi</taxon>
        <taxon>Dikarya</taxon>
        <taxon>Basidiomycota</taxon>
        <taxon>Agaricomycotina</taxon>
        <taxon>Agaricomycetes</taxon>
        <taxon>Agaricomycetidae</taxon>
        <taxon>Agaricales</taxon>
        <taxon>Marasmiineae</taxon>
        <taxon>Mycenaceae</taxon>
        <taxon>Mycena</taxon>
    </lineage>
</organism>
<gene>
    <name evidence="2" type="ORF">MCHLO_01127</name>
</gene>
<dbReference type="EMBL" id="DF839017">
    <property type="protein sequence ID" value="GAT43448.1"/>
    <property type="molecule type" value="Genomic_DNA"/>
</dbReference>
<reference evidence="2" key="1">
    <citation type="submission" date="2014-09" db="EMBL/GenBank/DDBJ databases">
        <title>Genome sequence of the luminous mushroom Mycena chlorophos for searching fungal bioluminescence genes.</title>
        <authorList>
            <person name="Tanaka Y."/>
            <person name="Kasuga D."/>
            <person name="Oba Y."/>
            <person name="Hase S."/>
            <person name="Sato K."/>
            <person name="Oba Y."/>
            <person name="Sakakibara Y."/>
        </authorList>
    </citation>
    <scope>NUCLEOTIDE SEQUENCE</scope>
</reference>
<evidence type="ECO:0000313" key="3">
    <source>
        <dbReference type="Proteomes" id="UP000815677"/>
    </source>
</evidence>
<name>A0ABQ0KX13_MYCCL</name>
<keyword evidence="3" id="KW-1185">Reference proteome</keyword>
<evidence type="ECO:0008006" key="4">
    <source>
        <dbReference type="Google" id="ProtNLM"/>
    </source>
</evidence>
<dbReference type="Proteomes" id="UP000815677">
    <property type="component" value="Unassembled WGS sequence"/>
</dbReference>
<accession>A0ABQ0KX13</accession>
<sequence length="266" mass="29672">RPHRTDMQRGQDILSPCTNSNFMIPAAVNDDEDDHPYEYGRALALVHLDTRRSSPAGSTSASTAFPSFDDANAFGFINPANIIRTIHLIPYFRYGRTTELLPQSVARQFDENDFKDDADYARNWFVYRDMFMRYHHNAVGHRIVKVLPTQTAVVVEGMAGDKEDEMDDEEPEDARLDIDAIVAQLNELAEPVTNEDIHNLQQPEQPGQPPGDENQEGGNGDESEEEEEENGRRVVDDSDEGEDEDEDSAGLVGDDAELNAAGMAES</sequence>